<evidence type="ECO:0000256" key="4">
    <source>
        <dbReference type="ARBA" id="ARBA00023002"/>
    </source>
</evidence>
<evidence type="ECO:0000256" key="3">
    <source>
        <dbReference type="ARBA" id="ARBA00022827"/>
    </source>
</evidence>
<proteinExistence type="inferred from homology"/>
<name>A0A1F6UWH9_9PROT</name>
<evidence type="ECO:0000256" key="1">
    <source>
        <dbReference type="ARBA" id="ARBA00001974"/>
    </source>
</evidence>
<protein>
    <submittedName>
        <fullName evidence="7">FAD-dependent oxidoreductase</fullName>
    </submittedName>
</protein>
<dbReference type="AlphaFoldDB" id="A0A1F6UWH9"/>
<dbReference type="InterPro" id="IPR036188">
    <property type="entry name" value="FAD/NAD-bd_sf"/>
</dbReference>
<keyword evidence="3" id="KW-0274">FAD</keyword>
<evidence type="ECO:0000313" key="8">
    <source>
        <dbReference type="Proteomes" id="UP000179076"/>
    </source>
</evidence>
<evidence type="ECO:0000256" key="2">
    <source>
        <dbReference type="ARBA" id="ARBA00022630"/>
    </source>
</evidence>
<dbReference type="PANTHER" id="PTHR43104">
    <property type="entry name" value="L-2-HYDROXYGLUTARATE DEHYDROGENASE, MITOCHONDRIAL"/>
    <property type="match status" value="1"/>
</dbReference>
<dbReference type="GO" id="GO:0047545">
    <property type="term" value="F:(S)-2-hydroxyglutarate dehydrogenase activity"/>
    <property type="evidence" value="ECO:0007669"/>
    <property type="project" value="TreeGrafter"/>
</dbReference>
<reference evidence="7 8" key="1">
    <citation type="journal article" date="2016" name="Nat. Commun.">
        <title>Thousands of microbial genomes shed light on interconnected biogeochemical processes in an aquifer system.</title>
        <authorList>
            <person name="Anantharaman K."/>
            <person name="Brown C.T."/>
            <person name="Hug L.A."/>
            <person name="Sharon I."/>
            <person name="Castelle C.J."/>
            <person name="Probst A.J."/>
            <person name="Thomas B.C."/>
            <person name="Singh A."/>
            <person name="Wilkins M.J."/>
            <person name="Karaoz U."/>
            <person name="Brodie E.L."/>
            <person name="Williams K.H."/>
            <person name="Hubbard S.S."/>
            <person name="Banfield J.F."/>
        </authorList>
    </citation>
    <scope>NUCLEOTIDE SEQUENCE [LARGE SCALE GENOMIC DNA]</scope>
</reference>
<accession>A0A1F6UWH9</accession>
<feature type="domain" description="FAD dependent oxidoreductase" evidence="6">
    <location>
        <begin position="6"/>
        <end position="299"/>
    </location>
</feature>
<keyword evidence="4" id="KW-0560">Oxidoreductase</keyword>
<dbReference type="Proteomes" id="UP000179076">
    <property type="component" value="Unassembled WGS sequence"/>
</dbReference>
<dbReference type="SUPFAM" id="SSF51905">
    <property type="entry name" value="FAD/NAD(P)-binding domain"/>
    <property type="match status" value="1"/>
</dbReference>
<dbReference type="Gene3D" id="3.50.50.60">
    <property type="entry name" value="FAD/NAD(P)-binding domain"/>
    <property type="match status" value="1"/>
</dbReference>
<evidence type="ECO:0000313" key="7">
    <source>
        <dbReference type="EMBL" id="OGI61656.1"/>
    </source>
</evidence>
<dbReference type="NCBIfam" id="NF008726">
    <property type="entry name" value="PRK11728.1"/>
    <property type="match status" value="1"/>
</dbReference>
<sequence>MANTADFLVIGGGIIGICVAAELKRRHPDCAVTLIEKEATCGEHASGRNSGVLHAGFYYTADSLKAKFTRQGNAELTDFCRDRSLPLNACGKLVVAQNETELRLLDELLRRGRANGVTLEEVDEQAAREIEPRAITLERALYSPTTSSVDPVAVLRAMEQEARRLGVAIHCDAAFLDQRDDVIKTTIGDFQAGYVVNAAGLYADAVAGKFGFSRDYRILPFKGLYLYSNEPAGALRTNIYPVPDLRNPFLGVHFTITVDGHAKIGPTAIPAFWREQYGGGKRFRLSELSEILLRQFVLLFSARFGFVRLAVEELRKYSRARMVLLASKMARDVTPDQYRRWGKPGIRAQLLNVRTRQLEMDFVFEGDRRSFHVLNAVSPGFTCCLPFSRFVCDTISAKLN</sequence>
<evidence type="ECO:0000256" key="5">
    <source>
        <dbReference type="ARBA" id="ARBA00037941"/>
    </source>
</evidence>
<comment type="similarity">
    <text evidence="5">Belongs to the L2HGDH family.</text>
</comment>
<dbReference type="Gene3D" id="3.30.9.10">
    <property type="entry name" value="D-Amino Acid Oxidase, subunit A, domain 2"/>
    <property type="match status" value="1"/>
</dbReference>
<dbReference type="EMBL" id="MFSP01000191">
    <property type="protein sequence ID" value="OGI61656.1"/>
    <property type="molecule type" value="Genomic_DNA"/>
</dbReference>
<dbReference type="Pfam" id="PF01266">
    <property type="entry name" value="DAO"/>
    <property type="match status" value="1"/>
</dbReference>
<keyword evidence="2" id="KW-0285">Flavoprotein</keyword>
<dbReference type="PANTHER" id="PTHR43104:SF2">
    <property type="entry name" value="L-2-HYDROXYGLUTARATE DEHYDROGENASE, MITOCHONDRIAL"/>
    <property type="match status" value="1"/>
</dbReference>
<dbReference type="InterPro" id="IPR006076">
    <property type="entry name" value="FAD-dep_OxRdtase"/>
</dbReference>
<gene>
    <name evidence="7" type="ORF">A2W18_15130</name>
</gene>
<comment type="caution">
    <text evidence="7">The sequence shown here is derived from an EMBL/GenBank/DDBJ whole genome shotgun (WGS) entry which is preliminary data.</text>
</comment>
<organism evidence="7 8">
    <name type="scientific">Candidatus Muproteobacteria bacterium RBG_16_60_9</name>
    <dbReference type="NCBI Taxonomy" id="1817755"/>
    <lineage>
        <taxon>Bacteria</taxon>
        <taxon>Pseudomonadati</taxon>
        <taxon>Pseudomonadota</taxon>
        <taxon>Candidatus Muproteobacteria</taxon>
    </lineage>
</organism>
<comment type="cofactor">
    <cofactor evidence="1">
        <name>FAD</name>
        <dbReference type="ChEBI" id="CHEBI:57692"/>
    </cofactor>
</comment>
<evidence type="ECO:0000259" key="6">
    <source>
        <dbReference type="Pfam" id="PF01266"/>
    </source>
</evidence>